<dbReference type="InterPro" id="IPR016024">
    <property type="entry name" value="ARM-type_fold"/>
</dbReference>
<dbReference type="Pfam" id="PF25781">
    <property type="entry name" value="TPR_TEX10"/>
    <property type="match status" value="1"/>
</dbReference>
<dbReference type="InterPro" id="IPR024679">
    <property type="entry name" value="Ipi1_N"/>
</dbReference>
<reference evidence="7" key="1">
    <citation type="submission" date="2021-01" db="EMBL/GenBank/DDBJ databases">
        <authorList>
            <person name="Li R."/>
            <person name="Bekaert M."/>
        </authorList>
    </citation>
    <scope>NUCLEOTIDE SEQUENCE</scope>
    <source>
        <strain evidence="7">Farmed</strain>
    </source>
</reference>
<proteinExistence type="inferred from homology"/>
<dbReference type="EMBL" id="CAHIKZ030003536">
    <property type="protein sequence ID" value="CAE1301384.1"/>
    <property type="molecule type" value="Genomic_DNA"/>
</dbReference>
<dbReference type="OrthoDB" id="361362at2759"/>
<dbReference type="Pfam" id="PF12333">
    <property type="entry name" value="Ipi1_N"/>
    <property type="match status" value="1"/>
</dbReference>
<dbReference type="InterPro" id="IPR057949">
    <property type="entry name" value="TPR_TEX10"/>
</dbReference>
<comment type="caution">
    <text evidence="7">The sequence shown here is derived from an EMBL/GenBank/DDBJ whole genome shotgun (WGS) entry which is preliminary data.</text>
</comment>
<gene>
    <name evidence="7" type="ORF">SPHA_54369</name>
</gene>
<accession>A0A812DK23</accession>
<evidence type="ECO:0000256" key="3">
    <source>
        <dbReference type="ARBA" id="ARBA00006427"/>
    </source>
</evidence>
<dbReference type="Gene3D" id="1.25.10.10">
    <property type="entry name" value="Leucine-rich Repeat Variant"/>
    <property type="match status" value="1"/>
</dbReference>
<evidence type="ECO:0000313" key="7">
    <source>
        <dbReference type="EMBL" id="CAE1301384.1"/>
    </source>
</evidence>
<evidence type="ECO:0000313" key="8">
    <source>
        <dbReference type="Proteomes" id="UP000597762"/>
    </source>
</evidence>
<evidence type="ECO:0000259" key="6">
    <source>
        <dbReference type="Pfam" id="PF25781"/>
    </source>
</evidence>
<evidence type="ECO:0000256" key="4">
    <source>
        <dbReference type="ARBA" id="ARBA00023242"/>
    </source>
</evidence>
<keyword evidence="4" id="KW-0539">Nucleus</keyword>
<evidence type="ECO:0000256" key="2">
    <source>
        <dbReference type="ARBA" id="ARBA00004642"/>
    </source>
</evidence>
<dbReference type="Proteomes" id="UP000597762">
    <property type="component" value="Unassembled WGS sequence"/>
</dbReference>
<evidence type="ECO:0000259" key="5">
    <source>
        <dbReference type="Pfam" id="PF12333"/>
    </source>
</evidence>
<dbReference type="PANTHER" id="PTHR16056">
    <property type="entry name" value="REGULATOR OF MICROTUBULE DYNAMICS PROTEIN"/>
    <property type="match status" value="1"/>
</dbReference>
<organism evidence="7 8">
    <name type="scientific">Acanthosepion pharaonis</name>
    <name type="common">Pharaoh cuttlefish</name>
    <name type="synonym">Sepia pharaonis</name>
    <dbReference type="NCBI Taxonomy" id="158019"/>
    <lineage>
        <taxon>Eukaryota</taxon>
        <taxon>Metazoa</taxon>
        <taxon>Spiralia</taxon>
        <taxon>Lophotrochozoa</taxon>
        <taxon>Mollusca</taxon>
        <taxon>Cephalopoda</taxon>
        <taxon>Coleoidea</taxon>
        <taxon>Decapodiformes</taxon>
        <taxon>Sepiida</taxon>
        <taxon>Sepiina</taxon>
        <taxon>Sepiidae</taxon>
        <taxon>Acanthosepion</taxon>
    </lineage>
</organism>
<keyword evidence="8" id="KW-1185">Reference proteome</keyword>
<comment type="subcellular location">
    <subcellularLocation>
        <location evidence="1">Nucleus</location>
        <location evidence="1">Nucleolus</location>
    </subcellularLocation>
    <subcellularLocation>
        <location evidence="2">Nucleus</location>
        <location evidence="2">Nucleoplasm</location>
    </subcellularLocation>
</comment>
<dbReference type="GO" id="GO:0071339">
    <property type="term" value="C:MLL1 complex"/>
    <property type="evidence" value="ECO:0007669"/>
    <property type="project" value="TreeGrafter"/>
</dbReference>
<sequence length="895" mass="102176">MVIFKRYGIAYLPNTHLGDIKSLVSFSFFKFGANMGKPKNKKKKKKNEDFKKKRVKVGKRLPKADNYTDTSFKTQTIQVLQHIRTKDSALPTTKRNLSIKDLLSQCQHYNASIRQDGVNGLRELLKEHPDLLTDNLSQVLRRTAELFTDKESTVRQANHRLLRAILPLVNDQALNAFFPQVSAHLCCAMTHIDEDRQQHSLGILDLFLEHFPKQVIRNSGQLLPNFIQQISLLRQSGSGKGCGKVSRSFDSGMVRTLSMNPSSKLSSIKWRLNVMQRLSRVLSVIIEEEGSHILSVNTWHGGTGHRGDGTNHNTNGATVIKWSEYEQDQQVILRFNDMYRLKKNSNSSDLQFLGDKNRVQSFVKTIIPLILECWVECSPEVKRINSEMPISPDLLPILASMAELLKLICQYVDLSVQAGILEMRGWLSHMYGADLVHRLMLAFPYSTYTIDEYQIDEQIHKSRKKSKGPNRQECLFLEKQLNLDVCNILSYLAKDNCENPMRQINKAISIFVNYIENLMNRSQMKKTLLRSVVQIVEQLLSTEDHYDVLSSLMDSMLYTYNSVHPFSTEKVILTEFFLRLVEKQRDSSLHDVCDHFLSTLPNLLVQMVTSGSKSGRVSQEVQPILWAIKQASCQKKSSLQLHLQAELINIFNLIPMVEPNLQHDILEMMYRLDHFTDKQLNKVVLLSRSTEVAVEKIGFVLEILQHRLTRSEATSEEINQYFSLLFSIALGHSQKELTSLPGQSDPNVIATSGTRQGPIVVFSAEPNTSSRHCDIVKIVTSLLTRWPNTSQVQIIMDRFLSDLLERYALLTEETALGVVSIAHTVNIHELYMSQVSGFLACLCQSMLHQLKYMKNITEGIWSRTSLRDELWHIAVTFLKLPTHSVSQLLTEGIHL</sequence>
<dbReference type="InterPro" id="IPR011989">
    <property type="entry name" value="ARM-like"/>
</dbReference>
<dbReference type="AlphaFoldDB" id="A0A812DK23"/>
<feature type="domain" description="TEX10-like TPR repeats" evidence="6">
    <location>
        <begin position="594"/>
        <end position="890"/>
    </location>
</feature>
<dbReference type="PANTHER" id="PTHR16056:SF2">
    <property type="entry name" value="TESTIS-EXPRESSED PROTEIN 10"/>
    <property type="match status" value="1"/>
</dbReference>
<comment type="similarity">
    <text evidence="3">Belongs to the IPI1/TEX10 family.</text>
</comment>
<evidence type="ECO:0000256" key="1">
    <source>
        <dbReference type="ARBA" id="ARBA00004604"/>
    </source>
</evidence>
<name>A0A812DK23_ACAPH</name>
<protein>
    <submittedName>
        <fullName evidence="7">IPI1</fullName>
    </submittedName>
</protein>
<feature type="domain" description="Pre-rRNA-processing protein Ipi1 N-terminal" evidence="5">
    <location>
        <begin position="173"/>
        <end position="282"/>
    </location>
</feature>
<dbReference type="SUPFAM" id="SSF48371">
    <property type="entry name" value="ARM repeat"/>
    <property type="match status" value="1"/>
</dbReference>